<accession>A0AAE3MHT7</accession>
<proteinExistence type="predicted"/>
<protein>
    <submittedName>
        <fullName evidence="1">Uncharacterized protein</fullName>
    </submittedName>
</protein>
<evidence type="ECO:0000313" key="2">
    <source>
        <dbReference type="Proteomes" id="UP001207116"/>
    </source>
</evidence>
<evidence type="ECO:0000313" key="1">
    <source>
        <dbReference type="EMBL" id="MCX2718030.1"/>
    </source>
</evidence>
<dbReference type="Proteomes" id="UP001207116">
    <property type="component" value="Unassembled WGS sequence"/>
</dbReference>
<dbReference type="AlphaFoldDB" id="A0AAE3MHT7"/>
<dbReference type="EMBL" id="JAPFQP010000001">
    <property type="protein sequence ID" value="MCX2718030.1"/>
    <property type="molecule type" value="Genomic_DNA"/>
</dbReference>
<gene>
    <name evidence="1" type="ORF">OO016_00325</name>
</gene>
<organism evidence="1 2">
    <name type="scientific">Lentiprolixibacter aurantiacus</name>
    <dbReference type="NCBI Taxonomy" id="2993939"/>
    <lineage>
        <taxon>Bacteria</taxon>
        <taxon>Pseudomonadati</taxon>
        <taxon>Bacteroidota</taxon>
        <taxon>Flavobacteriia</taxon>
        <taxon>Flavobacteriales</taxon>
        <taxon>Flavobacteriaceae</taxon>
        <taxon>Lentiprolixibacter</taxon>
    </lineage>
</organism>
<dbReference type="PROSITE" id="PS51257">
    <property type="entry name" value="PROKAR_LIPOPROTEIN"/>
    <property type="match status" value="1"/>
</dbReference>
<sequence length="170" mass="20044">MNNKNATPLYFFLFCLLFLSCGEKKVEKETAKSEDISIYDFANEADKNKFDKLNLDETHPNLLSPQISTTDFDQIMESWTELHQEIGKYLNANDFDWQVDDHNINILHKFYFDPNGKIKSYFFRILNNEVSYSKRKEYAGLVLAFARDYQLPLNRDAQYAQCGKTRYMSN</sequence>
<keyword evidence="2" id="KW-1185">Reference proteome</keyword>
<name>A0AAE3MHT7_9FLAO</name>
<dbReference type="RefSeq" id="WP_266009981.1">
    <property type="nucleotide sequence ID" value="NZ_JAPFQP010000001.1"/>
</dbReference>
<comment type="caution">
    <text evidence="1">The sequence shown here is derived from an EMBL/GenBank/DDBJ whole genome shotgun (WGS) entry which is preliminary data.</text>
</comment>
<reference evidence="1" key="1">
    <citation type="submission" date="2022-11" db="EMBL/GenBank/DDBJ databases">
        <title>The characterization of three novel Bacteroidetes species and genomic analysis of their roles in tidal elemental geochemical cycles.</title>
        <authorList>
            <person name="Ma K.-J."/>
        </authorList>
    </citation>
    <scope>NUCLEOTIDE SEQUENCE</scope>
    <source>
        <strain evidence="1">M415</strain>
    </source>
</reference>